<feature type="binding site" evidence="13">
    <location>
        <begin position="186"/>
        <end position="192"/>
    </location>
    <ligand>
        <name>ATP</name>
        <dbReference type="ChEBI" id="CHEBI:30616"/>
    </ligand>
</feature>
<keyword evidence="17" id="KW-1133">Transmembrane helix</keyword>
<dbReference type="GO" id="GO:0001525">
    <property type="term" value="P:angiogenesis"/>
    <property type="evidence" value="ECO:0007669"/>
    <property type="project" value="TreeGrafter"/>
</dbReference>
<keyword evidence="8 13" id="KW-0067">ATP-binding</keyword>
<evidence type="ECO:0000256" key="17">
    <source>
        <dbReference type="SAM" id="Phobius"/>
    </source>
</evidence>
<feature type="transmembrane region" description="Helical" evidence="17">
    <location>
        <begin position="37"/>
        <end position="61"/>
    </location>
</feature>
<evidence type="ECO:0000256" key="15">
    <source>
        <dbReference type="PIRSR" id="PIRSR000615-4"/>
    </source>
</evidence>
<dbReference type="PROSITE" id="PS00240">
    <property type="entry name" value="RECEPTOR_TYR_KIN_III"/>
    <property type="match status" value="1"/>
</dbReference>
<dbReference type="PANTHER" id="PTHR24416:SF53">
    <property type="entry name" value="PLATELET-DERIVED GROWTH FACTOR RECEPTOR BETA"/>
    <property type="match status" value="1"/>
</dbReference>
<dbReference type="InterPro" id="IPR001245">
    <property type="entry name" value="Ser-Thr/Tyr_kinase_cat_dom"/>
</dbReference>
<keyword evidence="20" id="KW-1185">Reference proteome</keyword>
<dbReference type="EC" id="2.7.10.1" evidence="2"/>
<feature type="binding site" evidence="14">
    <location>
        <position position="84"/>
    </location>
    <ligand>
        <name>Mg(2+)</name>
        <dbReference type="ChEBI" id="CHEBI:18420"/>
    </ligand>
</feature>
<dbReference type="Pfam" id="PF07714">
    <property type="entry name" value="PK_Tyr_Ser-Thr"/>
    <property type="match status" value="1"/>
</dbReference>
<feature type="transmembrane region" description="Helical" evidence="17">
    <location>
        <begin position="7"/>
        <end position="25"/>
    </location>
</feature>
<dbReference type="InterPro" id="IPR050122">
    <property type="entry name" value="RTK"/>
</dbReference>
<evidence type="ECO:0000259" key="18">
    <source>
        <dbReference type="PROSITE" id="PS50011"/>
    </source>
</evidence>
<sequence length="485" mass="54749">MVRIIHICPYLVILFLTCFCLPFSPSHLSFVALLSQVPVLSSILVLVLVAIFFLIILITLWRKKPHYEVRWKVIESVSVDCHHYTYIDPGCLPYDSAWEIPRDSIVLGKVLGLGAFGRVVEANISGLTGPDSTTKVAVKMVKQNNSSVQSLMSELKVLVHLGPHLNVVNLLGACTTPTGPVYVITEFCHHGDLLNYLHKNKHTFLQTDAQTESDGGYMDMSEEKNTQYVAMKTINSTQIEPTVYETPYPSLDETFLLLDDSSALSHNDLLSFSYQIAQAMDFLSSKNCVHRDLAARNALVCEGKLVKICDFGLARDLTKDQNYIARGNNFLPLKWMAPESVFKSVYSSQSDVWSYGILLWEIFSLGESPYPDIPRTRDFYSALRRGYRMTCPDHTPQTVYNLMTECWMEKPEARPSFTSVVSTFRNMMSDDYNKRYVRMTEEFLKGQNPAAIRFRAGQTHESPISEDKVRLLEVGPEEAGPSCSS</sequence>
<feature type="site" description="Important for interaction with phosphotyrosine-binding proteins" evidence="15">
    <location>
        <position position="436"/>
    </location>
</feature>
<dbReference type="InParanoid" id="A0A3P8V7S1"/>
<name>A0A3P8V7S1_CYNSE</name>
<dbReference type="Ensembl" id="ENSCSET00000010704.1">
    <property type="protein sequence ID" value="ENSCSEP00000010577.1"/>
    <property type="gene ID" value="ENSCSEG00000006787.1"/>
</dbReference>
<keyword evidence="17" id="KW-0812">Transmembrane</keyword>
<keyword evidence="5" id="KW-0808">Transferase</keyword>
<evidence type="ECO:0000256" key="1">
    <source>
        <dbReference type="ARBA" id="ARBA00004251"/>
    </source>
</evidence>
<evidence type="ECO:0000256" key="6">
    <source>
        <dbReference type="ARBA" id="ARBA00022741"/>
    </source>
</evidence>
<accession>A0A3P8V7S1</accession>
<evidence type="ECO:0000313" key="20">
    <source>
        <dbReference type="Proteomes" id="UP000265120"/>
    </source>
</evidence>
<evidence type="ECO:0000256" key="14">
    <source>
        <dbReference type="PIRSR" id="PIRSR000615-3"/>
    </source>
</evidence>
<dbReference type="GO" id="GO:0043235">
    <property type="term" value="C:receptor complex"/>
    <property type="evidence" value="ECO:0007669"/>
    <property type="project" value="TreeGrafter"/>
</dbReference>
<feature type="domain" description="Protein kinase" evidence="18">
    <location>
        <begin position="105"/>
        <end position="428"/>
    </location>
</feature>
<reference evidence="19 20" key="1">
    <citation type="journal article" date="2014" name="Nat. Genet.">
        <title>Whole-genome sequence of a flatfish provides insights into ZW sex chromosome evolution and adaptation to a benthic lifestyle.</title>
        <authorList>
            <person name="Chen S."/>
            <person name="Zhang G."/>
            <person name="Shao C."/>
            <person name="Huang Q."/>
            <person name="Liu G."/>
            <person name="Zhang P."/>
            <person name="Song W."/>
            <person name="An N."/>
            <person name="Chalopin D."/>
            <person name="Volff J.N."/>
            <person name="Hong Y."/>
            <person name="Li Q."/>
            <person name="Sha Z."/>
            <person name="Zhou H."/>
            <person name="Xie M."/>
            <person name="Yu Q."/>
            <person name="Liu Y."/>
            <person name="Xiang H."/>
            <person name="Wang N."/>
            <person name="Wu K."/>
            <person name="Yang C."/>
            <person name="Zhou Q."/>
            <person name="Liao X."/>
            <person name="Yang L."/>
            <person name="Hu Q."/>
            <person name="Zhang J."/>
            <person name="Meng L."/>
            <person name="Jin L."/>
            <person name="Tian Y."/>
            <person name="Lian J."/>
            <person name="Yang J."/>
            <person name="Miao G."/>
            <person name="Liu S."/>
            <person name="Liang Z."/>
            <person name="Yan F."/>
            <person name="Li Y."/>
            <person name="Sun B."/>
            <person name="Zhang H."/>
            <person name="Zhang J."/>
            <person name="Zhu Y."/>
            <person name="Du M."/>
            <person name="Zhao Y."/>
            <person name="Schartl M."/>
            <person name="Tang Q."/>
            <person name="Wang J."/>
        </authorList>
    </citation>
    <scope>NUCLEOTIDE SEQUENCE</scope>
</reference>
<evidence type="ECO:0000256" key="7">
    <source>
        <dbReference type="ARBA" id="ARBA00022777"/>
    </source>
</evidence>
<evidence type="ECO:0000256" key="4">
    <source>
        <dbReference type="ARBA" id="ARBA00022553"/>
    </source>
</evidence>
<dbReference type="STRING" id="244447.ENSCSEP00000010577"/>
<dbReference type="GO" id="GO:0005886">
    <property type="term" value="C:plasma membrane"/>
    <property type="evidence" value="ECO:0007669"/>
    <property type="project" value="UniProtKB-SubCell"/>
</dbReference>
<dbReference type="GO" id="GO:0005524">
    <property type="term" value="F:ATP binding"/>
    <property type="evidence" value="ECO:0007669"/>
    <property type="project" value="UniProtKB-UniRule"/>
</dbReference>
<evidence type="ECO:0000256" key="11">
    <source>
        <dbReference type="ARBA" id="ARBA00023170"/>
    </source>
</evidence>
<dbReference type="PROSITE" id="PS50011">
    <property type="entry name" value="PROTEIN_KINASE_DOM"/>
    <property type="match status" value="1"/>
</dbReference>
<keyword evidence="4" id="KW-0597">Phosphoprotein</keyword>
<dbReference type="GO" id="GO:0060326">
    <property type="term" value="P:cell chemotaxis"/>
    <property type="evidence" value="ECO:0007669"/>
    <property type="project" value="TreeGrafter"/>
</dbReference>
<keyword evidence="14" id="KW-0479">Metal-binding</keyword>
<feature type="binding site" evidence="13 16">
    <location>
        <position position="139"/>
    </location>
    <ligand>
        <name>ATP</name>
        <dbReference type="ChEBI" id="CHEBI:30616"/>
    </ligand>
</feature>
<keyword evidence="9" id="KW-0832">Ubl conjugation</keyword>
<comment type="subcellular location">
    <subcellularLocation>
        <location evidence="1">Cell membrane</location>
        <topology evidence="1">Single-pass type I membrane protein</topology>
    </subcellularLocation>
</comment>
<dbReference type="PIRSF" id="PIRSF000615">
    <property type="entry name" value="TyrPK_CSF1-R"/>
    <property type="match status" value="1"/>
</dbReference>
<evidence type="ECO:0000256" key="2">
    <source>
        <dbReference type="ARBA" id="ARBA00011902"/>
    </source>
</evidence>
<evidence type="ECO:0000256" key="12">
    <source>
        <dbReference type="PIRSR" id="PIRSR000615-1"/>
    </source>
</evidence>
<keyword evidence="17" id="KW-0472">Membrane</keyword>
<reference evidence="19" key="3">
    <citation type="submission" date="2025-09" db="UniProtKB">
        <authorList>
            <consortium name="Ensembl"/>
        </authorList>
    </citation>
    <scope>IDENTIFICATION</scope>
</reference>
<dbReference type="GO" id="GO:0046872">
    <property type="term" value="F:metal ion binding"/>
    <property type="evidence" value="ECO:0007669"/>
    <property type="project" value="UniProtKB-KW"/>
</dbReference>
<evidence type="ECO:0000256" key="13">
    <source>
        <dbReference type="PIRSR" id="PIRSR000615-2"/>
    </source>
</evidence>
<dbReference type="GO" id="GO:0048407">
    <property type="term" value="F:platelet-derived growth factor binding"/>
    <property type="evidence" value="ECO:0007669"/>
    <property type="project" value="TreeGrafter"/>
</dbReference>
<evidence type="ECO:0000313" key="19">
    <source>
        <dbReference type="Ensembl" id="ENSCSEP00000010577.1"/>
    </source>
</evidence>
<feature type="binding site" evidence="14">
    <location>
        <position position="310"/>
    </location>
    <ligand>
        <name>Mg(2+)</name>
        <dbReference type="ChEBI" id="CHEBI:18420"/>
    </ligand>
</feature>
<feature type="active site" description="Proton acceptor" evidence="12">
    <location>
        <position position="292"/>
    </location>
</feature>
<feature type="binding site" evidence="13">
    <location>
        <begin position="112"/>
        <end position="119"/>
    </location>
    <ligand>
        <name>ATP</name>
        <dbReference type="ChEBI" id="CHEBI:30616"/>
    </ligand>
</feature>
<dbReference type="InterPro" id="IPR001824">
    <property type="entry name" value="Tyr_kinase_rcpt_3_CS"/>
</dbReference>
<dbReference type="PANTHER" id="PTHR24416">
    <property type="entry name" value="TYROSINE-PROTEIN KINASE RECEPTOR"/>
    <property type="match status" value="1"/>
</dbReference>
<evidence type="ECO:0000256" key="9">
    <source>
        <dbReference type="ARBA" id="ARBA00022843"/>
    </source>
</evidence>
<feature type="binding site" evidence="13">
    <location>
        <position position="296"/>
    </location>
    <ligand>
        <name>ATP</name>
        <dbReference type="ChEBI" id="CHEBI:30616"/>
    </ligand>
</feature>
<dbReference type="InterPro" id="IPR000719">
    <property type="entry name" value="Prot_kinase_dom"/>
</dbReference>
<dbReference type="PROSITE" id="PS00107">
    <property type="entry name" value="PROTEIN_KINASE_ATP"/>
    <property type="match status" value="1"/>
</dbReference>
<dbReference type="OMA" id="QANIEAM"/>
<evidence type="ECO:0000256" key="8">
    <source>
        <dbReference type="ARBA" id="ARBA00022840"/>
    </source>
</evidence>
<keyword evidence="10" id="KW-0829">Tyrosine-protein kinase</keyword>
<dbReference type="Proteomes" id="UP000265120">
    <property type="component" value="Chromosome 1"/>
</dbReference>
<dbReference type="InterPro" id="IPR020635">
    <property type="entry name" value="Tyr_kinase_cat_dom"/>
</dbReference>
<dbReference type="GO" id="GO:0005019">
    <property type="term" value="F:platelet-derived growth factor beta-receptor activity"/>
    <property type="evidence" value="ECO:0007669"/>
    <property type="project" value="TreeGrafter"/>
</dbReference>
<feature type="binding site" evidence="14">
    <location>
        <position position="297"/>
    </location>
    <ligand>
        <name>Mg(2+)</name>
        <dbReference type="ChEBI" id="CHEBI:18420"/>
    </ligand>
</feature>
<proteinExistence type="predicted"/>
<keyword evidence="6 13" id="KW-0547">Nucleotide-binding</keyword>
<dbReference type="GO" id="GO:0014911">
    <property type="term" value="P:positive regulation of smooth muscle cell migration"/>
    <property type="evidence" value="ECO:0007669"/>
    <property type="project" value="TreeGrafter"/>
</dbReference>
<dbReference type="InterPro" id="IPR011009">
    <property type="entry name" value="Kinase-like_dom_sf"/>
</dbReference>
<dbReference type="Gene3D" id="1.10.510.10">
    <property type="entry name" value="Transferase(Phosphotransferase) domain 1"/>
    <property type="match status" value="1"/>
</dbReference>
<dbReference type="AlphaFoldDB" id="A0A3P8V7S1"/>
<keyword evidence="3" id="KW-1003">Cell membrane</keyword>
<keyword evidence="14" id="KW-0460">Magnesium</keyword>
<evidence type="ECO:0000256" key="5">
    <source>
        <dbReference type="ARBA" id="ARBA00022679"/>
    </source>
</evidence>
<dbReference type="SMART" id="SM00219">
    <property type="entry name" value="TyrKc"/>
    <property type="match status" value="1"/>
</dbReference>
<dbReference type="InterPro" id="IPR017441">
    <property type="entry name" value="Protein_kinase_ATP_BS"/>
</dbReference>
<dbReference type="GeneTree" id="ENSGT00940000157138"/>
<dbReference type="SUPFAM" id="SSF56112">
    <property type="entry name" value="Protein kinase-like (PK-like)"/>
    <property type="match status" value="1"/>
</dbReference>
<evidence type="ECO:0000256" key="3">
    <source>
        <dbReference type="ARBA" id="ARBA00022475"/>
    </source>
</evidence>
<dbReference type="FunFam" id="1.10.510.10:FF:000140">
    <property type="entry name" value="Platelet-derived growth factor receptor beta"/>
    <property type="match status" value="1"/>
</dbReference>
<dbReference type="Gene3D" id="3.30.200.20">
    <property type="entry name" value="Phosphorylase Kinase, domain 1"/>
    <property type="match status" value="1"/>
</dbReference>
<dbReference type="FunFam" id="3.30.200.20:FF:000619">
    <property type="entry name" value="macrophage colony-stimulating factor 1 receptor isoform X2"/>
    <property type="match status" value="1"/>
</dbReference>
<keyword evidence="11" id="KW-0675">Receptor</keyword>
<keyword evidence="7" id="KW-0418">Kinase</keyword>
<evidence type="ECO:0000256" key="10">
    <source>
        <dbReference type="ARBA" id="ARBA00023137"/>
    </source>
</evidence>
<reference evidence="19" key="2">
    <citation type="submission" date="2025-08" db="UniProtKB">
        <authorList>
            <consortium name="Ensembl"/>
        </authorList>
    </citation>
    <scope>IDENTIFICATION</scope>
</reference>
<organism evidence="19 20">
    <name type="scientific">Cynoglossus semilaevis</name>
    <name type="common">Tongue sole</name>
    <dbReference type="NCBI Taxonomy" id="244447"/>
    <lineage>
        <taxon>Eukaryota</taxon>
        <taxon>Metazoa</taxon>
        <taxon>Chordata</taxon>
        <taxon>Craniata</taxon>
        <taxon>Vertebrata</taxon>
        <taxon>Euteleostomi</taxon>
        <taxon>Actinopterygii</taxon>
        <taxon>Neopterygii</taxon>
        <taxon>Teleostei</taxon>
        <taxon>Neoteleostei</taxon>
        <taxon>Acanthomorphata</taxon>
        <taxon>Carangaria</taxon>
        <taxon>Pleuronectiformes</taxon>
        <taxon>Pleuronectoidei</taxon>
        <taxon>Cynoglossidae</taxon>
        <taxon>Cynoglossinae</taxon>
        <taxon>Cynoglossus</taxon>
    </lineage>
</organism>
<protein>
    <recommendedName>
        <fullName evidence="2">receptor protein-tyrosine kinase</fullName>
        <ecNumber evidence="2">2.7.10.1</ecNumber>
    </recommendedName>
</protein>
<evidence type="ECO:0000256" key="16">
    <source>
        <dbReference type="PROSITE-ProRule" id="PRU10141"/>
    </source>
</evidence>